<keyword evidence="1" id="KW-0732">Signal</keyword>
<dbReference type="AlphaFoldDB" id="A0A5B8UWA4"/>
<protein>
    <submittedName>
        <fullName evidence="2">Uncharacterized protein</fullName>
    </submittedName>
</protein>
<sequence>MKIILTLLPLFILNFSYARAQNCNCPNDFGFSSSRKVDTIFHLSNGRSIALCGYRDTQVAEGRTFYSEFVLAACGEKNAIKFWDATLECQLRVMSFK</sequence>
<gene>
    <name evidence="2" type="ORF">FRZ54_12365</name>
</gene>
<accession>A0A5B8UWA4</accession>
<evidence type="ECO:0000313" key="2">
    <source>
        <dbReference type="EMBL" id="QEC63334.1"/>
    </source>
</evidence>
<dbReference type="OrthoDB" id="1347096at2"/>
<feature type="signal peptide" evidence="1">
    <location>
        <begin position="1"/>
        <end position="20"/>
    </location>
</feature>
<reference evidence="2 3" key="1">
    <citation type="journal article" date="2017" name="Curr. Microbiol.">
        <title>Mucilaginibacter ginsenosidivorans sp. nov., Isolated from Soil of Ginseng Field.</title>
        <authorList>
            <person name="Kim M.M."/>
            <person name="Siddiqi M.Z."/>
            <person name="Im W.T."/>
        </authorList>
    </citation>
    <scope>NUCLEOTIDE SEQUENCE [LARGE SCALE GENOMIC DNA]</scope>
    <source>
        <strain evidence="2 3">Gsoil 3017</strain>
    </source>
</reference>
<dbReference type="RefSeq" id="WP_147031910.1">
    <property type="nucleotide sequence ID" value="NZ_CP042436.1"/>
</dbReference>
<keyword evidence="3" id="KW-1185">Reference proteome</keyword>
<dbReference type="Proteomes" id="UP000321479">
    <property type="component" value="Chromosome"/>
</dbReference>
<organism evidence="2 3">
    <name type="scientific">Mucilaginibacter ginsenosidivorans</name>
    <dbReference type="NCBI Taxonomy" id="398053"/>
    <lineage>
        <taxon>Bacteria</taxon>
        <taxon>Pseudomonadati</taxon>
        <taxon>Bacteroidota</taxon>
        <taxon>Sphingobacteriia</taxon>
        <taxon>Sphingobacteriales</taxon>
        <taxon>Sphingobacteriaceae</taxon>
        <taxon>Mucilaginibacter</taxon>
    </lineage>
</organism>
<name>A0A5B8UWA4_9SPHI</name>
<dbReference type="EMBL" id="CP042436">
    <property type="protein sequence ID" value="QEC63334.1"/>
    <property type="molecule type" value="Genomic_DNA"/>
</dbReference>
<proteinExistence type="predicted"/>
<dbReference type="KEGG" id="mgin:FRZ54_12365"/>
<feature type="chain" id="PRO_5022691422" evidence="1">
    <location>
        <begin position="21"/>
        <end position="97"/>
    </location>
</feature>
<evidence type="ECO:0000256" key="1">
    <source>
        <dbReference type="SAM" id="SignalP"/>
    </source>
</evidence>
<evidence type="ECO:0000313" key="3">
    <source>
        <dbReference type="Proteomes" id="UP000321479"/>
    </source>
</evidence>